<keyword evidence="1" id="KW-0732">Signal</keyword>
<dbReference type="EMBL" id="FMWD01000010">
    <property type="protein sequence ID" value="SCZ65625.1"/>
    <property type="molecule type" value="Genomic_DNA"/>
</dbReference>
<proteinExistence type="predicted"/>
<keyword evidence="3" id="KW-1185">Reference proteome</keyword>
<evidence type="ECO:0000256" key="1">
    <source>
        <dbReference type="SAM" id="SignalP"/>
    </source>
</evidence>
<dbReference type="OrthoDB" id="5801891at2"/>
<name>A0A1G5QUU4_9GAMM</name>
<reference evidence="2 3" key="1">
    <citation type="submission" date="2016-10" db="EMBL/GenBank/DDBJ databases">
        <authorList>
            <person name="de Groot N.N."/>
        </authorList>
    </citation>
    <scope>NUCLEOTIDE SEQUENCE [LARGE SCALE GENOMIC DNA]</scope>
    <source>
        <strain evidence="2 3">HLD2</strain>
    </source>
</reference>
<evidence type="ECO:0000313" key="3">
    <source>
        <dbReference type="Proteomes" id="UP000199648"/>
    </source>
</evidence>
<dbReference type="RefSeq" id="WP_092998507.1">
    <property type="nucleotide sequence ID" value="NZ_FMWD01000010.1"/>
</dbReference>
<gene>
    <name evidence="2" type="ORF">SAMN03097708_02854</name>
</gene>
<dbReference type="STRING" id="415747.SAMN03097708_02854"/>
<accession>A0A1G5QUU4</accession>
<dbReference type="Proteomes" id="UP000199648">
    <property type="component" value="Unassembled WGS sequence"/>
</dbReference>
<sequence>MKRFTAAMLLCLALGAQALLAAPEGYGSNRVTVAQASGMTLKQAAAQVRRETGGRILSAETVREKGRKVHRIKVLTQDQKVRIVRIEANGR</sequence>
<dbReference type="AlphaFoldDB" id="A0A1G5QUU4"/>
<evidence type="ECO:0008006" key="4">
    <source>
        <dbReference type="Google" id="ProtNLM"/>
    </source>
</evidence>
<evidence type="ECO:0000313" key="2">
    <source>
        <dbReference type="EMBL" id="SCZ65625.1"/>
    </source>
</evidence>
<feature type="chain" id="PRO_5011454739" description="Peptidase propeptide and YPEB domain-containing protein" evidence="1">
    <location>
        <begin position="22"/>
        <end position="91"/>
    </location>
</feature>
<organism evidence="2 3">
    <name type="scientific">Thiohalomonas denitrificans</name>
    <dbReference type="NCBI Taxonomy" id="415747"/>
    <lineage>
        <taxon>Bacteria</taxon>
        <taxon>Pseudomonadati</taxon>
        <taxon>Pseudomonadota</taxon>
        <taxon>Gammaproteobacteria</taxon>
        <taxon>Thiohalomonadales</taxon>
        <taxon>Thiohalomonadaceae</taxon>
        <taxon>Thiohalomonas</taxon>
    </lineage>
</organism>
<protein>
    <recommendedName>
        <fullName evidence="4">Peptidase propeptide and YPEB domain-containing protein</fullName>
    </recommendedName>
</protein>
<feature type="signal peptide" evidence="1">
    <location>
        <begin position="1"/>
        <end position="21"/>
    </location>
</feature>